<feature type="binding site" evidence="12">
    <location>
        <position position="259"/>
    </location>
    <ligand>
        <name>K(+)</name>
        <dbReference type="ChEBI" id="CHEBI:29103"/>
    </ligand>
</feature>
<dbReference type="EMBL" id="JAATJL010000001">
    <property type="protein sequence ID" value="NJC23555.1"/>
    <property type="molecule type" value="Genomic_DNA"/>
</dbReference>
<feature type="binding site" evidence="12">
    <location>
        <begin position="228"/>
        <end position="229"/>
    </location>
    <ligand>
        <name>ATP</name>
        <dbReference type="ChEBI" id="CHEBI:30616"/>
    </ligand>
</feature>
<keyword evidence="4 12" id="KW-0808">Transferase</keyword>
<reference evidence="14 15" key="1">
    <citation type="submission" date="2020-03" db="EMBL/GenBank/DDBJ databases">
        <title>Sequencing the genomes of 1000 actinobacteria strains.</title>
        <authorList>
            <person name="Klenk H.-P."/>
        </authorList>
    </citation>
    <scope>NUCLEOTIDE SEQUENCE [LARGE SCALE GENOMIC DNA]</scope>
    <source>
        <strain evidence="14 15">DSM 16403</strain>
    </source>
</reference>
<comment type="function">
    <text evidence="12">Catalyzes the phosphorylation of ribose at O-5 in a reaction requiring ATP and magnesium. The resulting D-ribose-5-phosphate can then be used either for sythesis of nucleotides, histidine, and tryptophan, or as a component of the pentose phosphate pathway.</text>
</comment>
<feature type="binding site" evidence="12">
    <location>
        <position position="262"/>
    </location>
    <ligand>
        <name>K(+)</name>
        <dbReference type="ChEBI" id="CHEBI:29103"/>
    </ligand>
</feature>
<comment type="similarity">
    <text evidence="1">Belongs to the carbohydrate kinase pfkB family.</text>
</comment>
<proteinExistence type="inferred from homology"/>
<evidence type="ECO:0000256" key="6">
    <source>
        <dbReference type="ARBA" id="ARBA00022741"/>
    </source>
</evidence>
<dbReference type="Pfam" id="PF00294">
    <property type="entry name" value="PfkB"/>
    <property type="match status" value="1"/>
</dbReference>
<comment type="activity regulation">
    <text evidence="12">Activated by a monovalent cation that binds near, but not in, the active site. The most likely occupant of the site in vivo is potassium. Ion binding induces a conformational change that may alter substrate affinity.</text>
</comment>
<dbReference type="InterPro" id="IPR002139">
    <property type="entry name" value="Ribo/fructo_kinase"/>
</dbReference>
<evidence type="ECO:0000313" key="14">
    <source>
        <dbReference type="EMBL" id="NJC23555.1"/>
    </source>
</evidence>
<dbReference type="GO" id="GO:0005829">
    <property type="term" value="C:cytosol"/>
    <property type="evidence" value="ECO:0007669"/>
    <property type="project" value="TreeGrafter"/>
</dbReference>
<gene>
    <name evidence="12" type="primary">rbsK</name>
    <name evidence="14" type="ORF">BJ994_002631</name>
</gene>
<comment type="pathway">
    <text evidence="12">Carbohydrate metabolism; D-ribose degradation; D-ribose 5-phosphate from beta-D-ribopyranose: step 2/2.</text>
</comment>
<comment type="subunit">
    <text evidence="12">Homodimer.</text>
</comment>
<dbReference type="SUPFAM" id="SSF53613">
    <property type="entry name" value="Ribokinase-like"/>
    <property type="match status" value="1"/>
</dbReference>
<keyword evidence="15" id="KW-1185">Reference proteome</keyword>
<dbReference type="PANTHER" id="PTHR10584:SF166">
    <property type="entry name" value="RIBOKINASE"/>
    <property type="match status" value="1"/>
</dbReference>
<feature type="binding site" evidence="12">
    <location>
        <position position="136"/>
    </location>
    <ligand>
        <name>substrate</name>
    </ligand>
</feature>
<dbReference type="InterPro" id="IPR029056">
    <property type="entry name" value="Ribokinase-like"/>
</dbReference>
<feature type="binding site" evidence="12">
    <location>
        <position position="229"/>
    </location>
    <ligand>
        <name>substrate</name>
    </ligand>
</feature>
<dbReference type="Gene3D" id="3.40.1190.20">
    <property type="match status" value="1"/>
</dbReference>
<dbReference type="AlphaFoldDB" id="A0A846RVB6"/>
<dbReference type="InterPro" id="IPR011877">
    <property type="entry name" value="Ribokinase"/>
</dbReference>
<comment type="similarity">
    <text evidence="12">Belongs to the carbohydrate kinase PfkB family. Ribokinase subfamily.</text>
</comment>
<feature type="binding site" evidence="12">
    <location>
        <begin position="13"/>
        <end position="15"/>
    </location>
    <ligand>
        <name>substrate</name>
    </ligand>
</feature>
<keyword evidence="6 12" id="KW-0547">Nucleotide-binding</keyword>
<feature type="binding site" evidence="12">
    <location>
        <begin position="41"/>
        <end position="45"/>
    </location>
    <ligand>
        <name>substrate</name>
    </ligand>
</feature>
<evidence type="ECO:0000313" key="15">
    <source>
        <dbReference type="Proteomes" id="UP000547458"/>
    </source>
</evidence>
<keyword evidence="11 12" id="KW-0119">Carbohydrate metabolism</keyword>
<keyword evidence="5 12" id="KW-0479">Metal-binding</keyword>
<evidence type="ECO:0000256" key="3">
    <source>
        <dbReference type="ARBA" id="ARBA00016943"/>
    </source>
</evidence>
<evidence type="ECO:0000256" key="5">
    <source>
        <dbReference type="ARBA" id="ARBA00022723"/>
    </source>
</evidence>
<dbReference type="GO" id="GO:0004747">
    <property type="term" value="F:ribokinase activity"/>
    <property type="evidence" value="ECO:0007669"/>
    <property type="project" value="UniProtKB-UniRule"/>
</dbReference>
<feature type="binding site" evidence="12">
    <location>
        <position position="225"/>
    </location>
    <ligand>
        <name>K(+)</name>
        <dbReference type="ChEBI" id="CHEBI:29103"/>
    </ligand>
</feature>
<keyword evidence="8 12" id="KW-0067">ATP-binding</keyword>
<evidence type="ECO:0000256" key="9">
    <source>
        <dbReference type="ARBA" id="ARBA00022842"/>
    </source>
</evidence>
<organism evidence="14 15">
    <name type="scientific">Arthrobacter pigmenti</name>
    <dbReference type="NCBI Taxonomy" id="271432"/>
    <lineage>
        <taxon>Bacteria</taxon>
        <taxon>Bacillati</taxon>
        <taxon>Actinomycetota</taxon>
        <taxon>Actinomycetes</taxon>
        <taxon>Micrococcales</taxon>
        <taxon>Micrococcaceae</taxon>
        <taxon>Arthrobacter</taxon>
    </lineage>
</organism>
<dbReference type="GO" id="GO:0046872">
    <property type="term" value="F:metal ion binding"/>
    <property type="evidence" value="ECO:0007669"/>
    <property type="project" value="UniProtKB-KW"/>
</dbReference>
<evidence type="ECO:0000256" key="12">
    <source>
        <dbReference type="HAMAP-Rule" id="MF_01987"/>
    </source>
</evidence>
<dbReference type="UniPathway" id="UPA00916">
    <property type="reaction ID" value="UER00889"/>
</dbReference>
<feature type="domain" description="Carbohydrate kinase PfkB" evidence="13">
    <location>
        <begin position="5"/>
        <end position="267"/>
    </location>
</feature>
<comment type="catalytic activity">
    <reaction evidence="12">
        <text>D-ribose + ATP = D-ribose 5-phosphate + ADP + H(+)</text>
        <dbReference type="Rhea" id="RHEA:13697"/>
        <dbReference type="ChEBI" id="CHEBI:15378"/>
        <dbReference type="ChEBI" id="CHEBI:30616"/>
        <dbReference type="ChEBI" id="CHEBI:47013"/>
        <dbReference type="ChEBI" id="CHEBI:78346"/>
        <dbReference type="ChEBI" id="CHEBI:456216"/>
        <dbReference type="EC" id="2.7.1.15"/>
    </reaction>
</comment>
<evidence type="ECO:0000256" key="2">
    <source>
        <dbReference type="ARBA" id="ARBA00012035"/>
    </source>
</evidence>
<evidence type="ECO:0000256" key="1">
    <source>
        <dbReference type="ARBA" id="ARBA00005380"/>
    </source>
</evidence>
<feature type="binding site" evidence="12">
    <location>
        <position position="177"/>
    </location>
    <ligand>
        <name>ATP</name>
        <dbReference type="ChEBI" id="CHEBI:30616"/>
    </ligand>
</feature>
<dbReference type="PRINTS" id="PR00990">
    <property type="entry name" value="RIBOKINASE"/>
</dbReference>
<evidence type="ECO:0000256" key="10">
    <source>
        <dbReference type="ARBA" id="ARBA00022958"/>
    </source>
</evidence>
<feature type="binding site" evidence="12">
    <location>
        <position position="253"/>
    </location>
    <ligand>
        <name>ATP</name>
        <dbReference type="ChEBI" id="CHEBI:30616"/>
    </ligand>
</feature>
<name>A0A846RVB6_9MICC</name>
<comment type="subcellular location">
    <subcellularLocation>
        <location evidence="12">Cytoplasm</location>
    </subcellularLocation>
</comment>
<evidence type="ECO:0000256" key="7">
    <source>
        <dbReference type="ARBA" id="ARBA00022777"/>
    </source>
</evidence>
<dbReference type="Proteomes" id="UP000547458">
    <property type="component" value="Unassembled WGS sequence"/>
</dbReference>
<comment type="cofactor">
    <cofactor evidence="12">
        <name>Mg(2+)</name>
        <dbReference type="ChEBI" id="CHEBI:18420"/>
    </cofactor>
    <text evidence="12">Requires a divalent cation, most likely magnesium in vivo, as an electrophilic catalyst to aid phosphoryl group transfer. It is the chelate of the metal and the nucleotide that is the actual substrate.</text>
</comment>
<comment type="caution">
    <text evidence="12">Lacks conserved residue(s) required for the propagation of feature annotation.</text>
</comment>
<comment type="caution">
    <text evidence="14">The sequence shown here is derived from an EMBL/GenBank/DDBJ whole genome shotgun (WGS) entry which is preliminary data.</text>
</comment>
<dbReference type="GO" id="GO:0019303">
    <property type="term" value="P:D-ribose catabolic process"/>
    <property type="evidence" value="ECO:0007669"/>
    <property type="project" value="UniProtKB-UniRule"/>
</dbReference>
<accession>A0A846RVB6</accession>
<feature type="binding site" evidence="12">
    <location>
        <begin position="196"/>
        <end position="201"/>
    </location>
    <ligand>
        <name>ATP</name>
        <dbReference type="ChEBI" id="CHEBI:30616"/>
    </ligand>
</feature>
<sequence>MTNSSLTVLGSINLDIIATAERLPTAGETIGDGTLTQQPGGKGANQAVAAARLAGSAQLIGAVGDDDAGRLMLESLASAGVDITKVAHRSSPTGTALIVVDAKGENQIVVCPGANSEVSVDGVDFAEDQMLLCQLEIGVDVVVEASRSHPGFFALNAAPAQSLPAELVERCDLVIVNETEYELIPELASAKLVAVTYGAEGSALYRDGQLAARAPGRKAKVVNTIGAGDAFCAALVLALRNGLADEEALGVANAVGADAVGQLSSQPDLAPLARYIEDARIEAAR</sequence>
<dbReference type="InterPro" id="IPR011611">
    <property type="entry name" value="PfkB_dom"/>
</dbReference>
<keyword evidence="9 12" id="KW-0460">Magnesium</keyword>
<keyword evidence="7 12" id="KW-0418">Kinase</keyword>
<keyword evidence="12" id="KW-0963">Cytoplasm</keyword>
<dbReference type="InterPro" id="IPR002173">
    <property type="entry name" value="Carboh/pur_kinase_PfkB_CS"/>
</dbReference>
<evidence type="ECO:0000256" key="4">
    <source>
        <dbReference type="ARBA" id="ARBA00022679"/>
    </source>
</evidence>
<feature type="active site" description="Proton acceptor" evidence="12">
    <location>
        <position position="229"/>
    </location>
</feature>
<dbReference type="PANTHER" id="PTHR10584">
    <property type="entry name" value="SUGAR KINASE"/>
    <property type="match status" value="1"/>
</dbReference>
<evidence type="ECO:0000256" key="8">
    <source>
        <dbReference type="ARBA" id="ARBA00022840"/>
    </source>
</evidence>
<dbReference type="GO" id="GO:0005524">
    <property type="term" value="F:ATP binding"/>
    <property type="evidence" value="ECO:0007669"/>
    <property type="project" value="UniProtKB-UniRule"/>
</dbReference>
<dbReference type="EC" id="2.7.1.15" evidence="2 12"/>
<dbReference type="HAMAP" id="MF_01987">
    <property type="entry name" value="Ribokinase"/>
    <property type="match status" value="1"/>
</dbReference>
<evidence type="ECO:0000256" key="11">
    <source>
        <dbReference type="ARBA" id="ARBA00023277"/>
    </source>
</evidence>
<feature type="binding site" evidence="12">
    <location>
        <position position="223"/>
    </location>
    <ligand>
        <name>K(+)</name>
        <dbReference type="ChEBI" id="CHEBI:29103"/>
    </ligand>
</feature>
<dbReference type="PROSITE" id="PS00584">
    <property type="entry name" value="PFKB_KINASES_2"/>
    <property type="match status" value="1"/>
</dbReference>
<dbReference type="CDD" id="cd01174">
    <property type="entry name" value="ribokinase"/>
    <property type="match status" value="1"/>
</dbReference>
<keyword evidence="10 12" id="KW-0630">Potassium</keyword>
<protein>
    <recommendedName>
        <fullName evidence="3 12">Ribokinase</fullName>
        <shortName evidence="12">RK</shortName>
        <ecNumber evidence="2 12">2.7.1.15</ecNumber>
    </recommendedName>
</protein>
<evidence type="ECO:0000259" key="13">
    <source>
        <dbReference type="Pfam" id="PF00294"/>
    </source>
</evidence>
<dbReference type="RefSeq" id="WP_167994764.1">
    <property type="nucleotide sequence ID" value="NZ_JAATJL010000001.1"/>
</dbReference>